<gene>
    <name evidence="2" type="ORF">WCD74_07180</name>
</gene>
<comment type="caution">
    <text evidence="2">The sequence shown here is derived from an EMBL/GenBank/DDBJ whole genome shotgun (WGS) entry which is preliminary data.</text>
</comment>
<dbReference type="RefSeq" id="WP_337694138.1">
    <property type="nucleotide sequence ID" value="NZ_JBBEGN010000002.1"/>
</dbReference>
<feature type="transmembrane region" description="Helical" evidence="1">
    <location>
        <begin position="7"/>
        <end position="23"/>
    </location>
</feature>
<feature type="transmembrane region" description="Helical" evidence="1">
    <location>
        <begin position="29"/>
        <end position="48"/>
    </location>
</feature>
<sequence>MDVKKVGIAIVVIFVLFFVISQPEQSADFVTGILEALADAAGALILFLRNLVA</sequence>
<protein>
    <submittedName>
        <fullName evidence="2">Uncharacterized protein</fullName>
    </submittedName>
</protein>
<organism evidence="2 3">
    <name type="scientific">Actinomycetospora aurantiaca</name>
    <dbReference type="NCBI Taxonomy" id="3129233"/>
    <lineage>
        <taxon>Bacteria</taxon>
        <taxon>Bacillati</taxon>
        <taxon>Actinomycetota</taxon>
        <taxon>Actinomycetes</taxon>
        <taxon>Pseudonocardiales</taxon>
        <taxon>Pseudonocardiaceae</taxon>
        <taxon>Actinomycetospora</taxon>
    </lineage>
</organism>
<keyword evidence="1" id="KW-1133">Transmembrane helix</keyword>
<evidence type="ECO:0000313" key="2">
    <source>
        <dbReference type="EMBL" id="MEJ2867543.1"/>
    </source>
</evidence>
<proteinExistence type="predicted"/>
<reference evidence="2 3" key="1">
    <citation type="submission" date="2024-03" db="EMBL/GenBank/DDBJ databases">
        <title>Actinomycetospora sp. OC33-EN08, a novel actinomycete isolated from wild orchid (Aerides multiflora).</title>
        <authorList>
            <person name="Suriyachadkun C."/>
        </authorList>
    </citation>
    <scope>NUCLEOTIDE SEQUENCE [LARGE SCALE GENOMIC DNA]</scope>
    <source>
        <strain evidence="2 3">OC33-EN08</strain>
    </source>
</reference>
<keyword evidence="3" id="KW-1185">Reference proteome</keyword>
<keyword evidence="1" id="KW-0472">Membrane</keyword>
<dbReference type="Proteomes" id="UP001385809">
    <property type="component" value="Unassembled WGS sequence"/>
</dbReference>
<evidence type="ECO:0000313" key="3">
    <source>
        <dbReference type="Proteomes" id="UP001385809"/>
    </source>
</evidence>
<keyword evidence="1" id="KW-0812">Transmembrane</keyword>
<evidence type="ECO:0000256" key="1">
    <source>
        <dbReference type="SAM" id="Phobius"/>
    </source>
</evidence>
<name>A0ABU8MJQ3_9PSEU</name>
<accession>A0ABU8MJQ3</accession>
<dbReference type="EMBL" id="JBBEGN010000002">
    <property type="protein sequence ID" value="MEJ2867543.1"/>
    <property type="molecule type" value="Genomic_DNA"/>
</dbReference>